<proteinExistence type="predicted"/>
<comment type="caution">
    <text evidence="1">The sequence shown here is derived from an EMBL/GenBank/DDBJ whole genome shotgun (WGS) entry which is preliminary data.</text>
</comment>
<dbReference type="EMBL" id="VTPC01007319">
    <property type="protein sequence ID" value="KAF2894125.1"/>
    <property type="molecule type" value="Genomic_DNA"/>
</dbReference>
<gene>
    <name evidence="1" type="ORF">ILUMI_12048</name>
</gene>
<evidence type="ECO:0000313" key="2">
    <source>
        <dbReference type="Proteomes" id="UP000801492"/>
    </source>
</evidence>
<evidence type="ECO:0000313" key="1">
    <source>
        <dbReference type="EMBL" id="KAF2894125.1"/>
    </source>
</evidence>
<reference evidence="1" key="1">
    <citation type="submission" date="2019-08" db="EMBL/GenBank/DDBJ databases">
        <title>The genome of the North American firefly Photinus pyralis.</title>
        <authorList>
            <consortium name="Photinus pyralis genome working group"/>
            <person name="Fallon T.R."/>
            <person name="Sander Lower S.E."/>
            <person name="Weng J.-K."/>
        </authorList>
    </citation>
    <scope>NUCLEOTIDE SEQUENCE</scope>
    <source>
        <strain evidence="1">TRF0915ILg1</strain>
        <tissue evidence="1">Whole body</tissue>
    </source>
</reference>
<dbReference type="OrthoDB" id="6777526at2759"/>
<accession>A0A8K0CUY6</accession>
<organism evidence="1 2">
    <name type="scientific">Ignelater luminosus</name>
    <name type="common">Cucubano</name>
    <name type="synonym">Pyrophorus luminosus</name>
    <dbReference type="NCBI Taxonomy" id="2038154"/>
    <lineage>
        <taxon>Eukaryota</taxon>
        <taxon>Metazoa</taxon>
        <taxon>Ecdysozoa</taxon>
        <taxon>Arthropoda</taxon>
        <taxon>Hexapoda</taxon>
        <taxon>Insecta</taxon>
        <taxon>Pterygota</taxon>
        <taxon>Neoptera</taxon>
        <taxon>Endopterygota</taxon>
        <taxon>Coleoptera</taxon>
        <taxon>Polyphaga</taxon>
        <taxon>Elateriformia</taxon>
        <taxon>Elateroidea</taxon>
        <taxon>Elateridae</taxon>
        <taxon>Agrypninae</taxon>
        <taxon>Pyrophorini</taxon>
        <taxon>Ignelater</taxon>
    </lineage>
</organism>
<keyword evidence="2" id="KW-1185">Reference proteome</keyword>
<dbReference type="AlphaFoldDB" id="A0A8K0CUY6"/>
<protein>
    <submittedName>
        <fullName evidence="1">Uncharacterized protein</fullName>
    </submittedName>
</protein>
<dbReference type="Proteomes" id="UP000801492">
    <property type="component" value="Unassembled WGS sequence"/>
</dbReference>
<name>A0A8K0CUY6_IGNLU</name>
<sequence>MALPVLYDKVQSHLRSLCSLAVTVDNCALILMPLVSSYLSAEILRTWERNGRGTESSSKAVLENLLEFLKYKVEGDQKIAMALDGFGLTVTQS</sequence>